<keyword evidence="6" id="KW-1003">Cell membrane</keyword>
<evidence type="ECO:0000313" key="7">
    <source>
        <dbReference type="EMBL" id="AUM11724.1"/>
    </source>
</evidence>
<dbReference type="InterPro" id="IPR002781">
    <property type="entry name" value="TM_pro_TauE-like"/>
</dbReference>
<sequence>MEYLIYPALGIVAGLAAGLLGVGGGLIIVPVLIYAFSAIQFSPDVLTHMAVGTSLATIIITSSGSVYQHHKKGAVLWPVLTWFAFGLAGGALLGAKLADIINGRVLQMLFGVFAILIALQMAAGVKPKASRELPGKAGLSLVGVVIGSISAIFGIGGGSLSVPFLTWCNVKMQQAVGTSAAGGMPIAVAGAFGFIVTGWDESTPEYSFGYVYLPALLGISVTSVIFAQVGARLAHRLPAATLKKIFAALLVVVGVKLLLG</sequence>
<dbReference type="AlphaFoldDB" id="A0A2K9LLP0"/>
<feature type="transmembrane region" description="Helical" evidence="6">
    <location>
        <begin position="45"/>
        <end position="68"/>
    </location>
</feature>
<comment type="subcellular location">
    <subcellularLocation>
        <location evidence="6">Cell membrane</location>
        <topology evidence="6">Multi-pass membrane protein</topology>
    </subcellularLocation>
    <subcellularLocation>
        <location evidence="1">Membrane</location>
        <topology evidence="1">Multi-pass membrane protein</topology>
    </subcellularLocation>
</comment>
<feature type="transmembrane region" description="Helical" evidence="6">
    <location>
        <begin position="180"/>
        <end position="199"/>
    </location>
</feature>
<dbReference type="KEGG" id="kak:Kalk_04505"/>
<evidence type="ECO:0000256" key="1">
    <source>
        <dbReference type="ARBA" id="ARBA00004141"/>
    </source>
</evidence>
<dbReference type="PANTHER" id="PTHR43483:SF3">
    <property type="entry name" value="MEMBRANE TRANSPORTER PROTEIN HI_0806-RELATED"/>
    <property type="match status" value="1"/>
</dbReference>
<proteinExistence type="inferred from homology"/>
<reference evidence="8" key="1">
    <citation type="submission" date="2017-08" db="EMBL/GenBank/DDBJ databases">
        <title>Direct submision.</title>
        <authorList>
            <person name="Kim S.-J."/>
            <person name="Rhee S.-K."/>
        </authorList>
    </citation>
    <scope>NUCLEOTIDE SEQUENCE [LARGE SCALE GENOMIC DNA]</scope>
    <source>
        <strain evidence="8">GI5</strain>
    </source>
</reference>
<evidence type="ECO:0000256" key="2">
    <source>
        <dbReference type="ARBA" id="ARBA00009142"/>
    </source>
</evidence>
<feature type="transmembrane region" description="Helical" evidence="6">
    <location>
        <begin position="211"/>
        <end position="229"/>
    </location>
</feature>
<dbReference type="GO" id="GO:0005886">
    <property type="term" value="C:plasma membrane"/>
    <property type="evidence" value="ECO:0007669"/>
    <property type="project" value="UniProtKB-SubCell"/>
</dbReference>
<name>A0A2K9LLP0_9GAMM</name>
<dbReference type="Proteomes" id="UP000235116">
    <property type="component" value="Chromosome"/>
</dbReference>
<dbReference type="OrthoDB" id="457670at2"/>
<feature type="transmembrane region" description="Helical" evidence="6">
    <location>
        <begin position="137"/>
        <end position="168"/>
    </location>
</feature>
<feature type="transmembrane region" description="Helical" evidence="6">
    <location>
        <begin position="74"/>
        <end position="93"/>
    </location>
</feature>
<feature type="transmembrane region" description="Helical" evidence="6">
    <location>
        <begin position="241"/>
        <end position="259"/>
    </location>
</feature>
<keyword evidence="5 6" id="KW-0472">Membrane</keyword>
<keyword evidence="3 6" id="KW-0812">Transmembrane</keyword>
<comment type="similarity">
    <text evidence="2 6">Belongs to the 4-toluene sulfonate uptake permease (TSUP) (TC 2.A.102) family.</text>
</comment>
<keyword evidence="4 6" id="KW-1133">Transmembrane helix</keyword>
<accession>A0A2K9LLP0</accession>
<dbReference type="Pfam" id="PF01925">
    <property type="entry name" value="TauE"/>
    <property type="match status" value="1"/>
</dbReference>
<evidence type="ECO:0000256" key="6">
    <source>
        <dbReference type="RuleBase" id="RU363041"/>
    </source>
</evidence>
<dbReference type="EMBL" id="CP022684">
    <property type="protein sequence ID" value="AUM11724.1"/>
    <property type="molecule type" value="Genomic_DNA"/>
</dbReference>
<evidence type="ECO:0000256" key="4">
    <source>
        <dbReference type="ARBA" id="ARBA00022989"/>
    </source>
</evidence>
<protein>
    <recommendedName>
        <fullName evidence="6">Probable membrane transporter protein</fullName>
    </recommendedName>
</protein>
<keyword evidence="8" id="KW-1185">Reference proteome</keyword>
<dbReference type="RefSeq" id="WP_101893063.1">
    <property type="nucleotide sequence ID" value="NZ_CP022684.1"/>
</dbReference>
<organism evidence="7 8">
    <name type="scientific">Ketobacter alkanivorans</name>
    <dbReference type="NCBI Taxonomy" id="1917421"/>
    <lineage>
        <taxon>Bacteria</taxon>
        <taxon>Pseudomonadati</taxon>
        <taxon>Pseudomonadota</taxon>
        <taxon>Gammaproteobacteria</taxon>
        <taxon>Pseudomonadales</taxon>
        <taxon>Ketobacteraceae</taxon>
        <taxon>Ketobacter</taxon>
    </lineage>
</organism>
<feature type="transmembrane region" description="Helical" evidence="6">
    <location>
        <begin position="6"/>
        <end position="33"/>
    </location>
</feature>
<evidence type="ECO:0000256" key="3">
    <source>
        <dbReference type="ARBA" id="ARBA00022692"/>
    </source>
</evidence>
<dbReference type="PANTHER" id="PTHR43483">
    <property type="entry name" value="MEMBRANE TRANSPORTER PROTEIN HI_0806-RELATED"/>
    <property type="match status" value="1"/>
</dbReference>
<evidence type="ECO:0000313" key="8">
    <source>
        <dbReference type="Proteomes" id="UP000235116"/>
    </source>
</evidence>
<feature type="transmembrane region" description="Helical" evidence="6">
    <location>
        <begin position="105"/>
        <end position="125"/>
    </location>
</feature>
<gene>
    <name evidence="7" type="ORF">Kalk_04505</name>
</gene>
<evidence type="ECO:0000256" key="5">
    <source>
        <dbReference type="ARBA" id="ARBA00023136"/>
    </source>
</evidence>